<sequence>MNKIFQHGTLELIMAGLYDGTLTFSELLENGDTGIGTTHGLDGEVTIIDGHAYQTKSSGETVEIVDLNTTTPFASAHKSSTNSLKIKSSPLTFNLLDELINQQKLTNSFLSIRAHGTIKNLQVRVAPKQNKPYPDFSTVAASQPVFNYENVTGTLVGDFGNDLYTGVMAGGWHIHFISDDRTIGGHVLYFDTDNVDLEIDVFDTLNLHLPTNNTDFTAHDVNFADLQAAIAQAEK</sequence>
<dbReference type="EMBL" id="JAANXN010000013">
    <property type="protein sequence ID" value="MDF8371779.1"/>
    <property type="molecule type" value="Genomic_DNA"/>
</dbReference>
<dbReference type="EC" id="4.1.1.5" evidence="4 9"/>
<evidence type="ECO:0000256" key="7">
    <source>
        <dbReference type="ARBA" id="ARBA00023061"/>
    </source>
</evidence>
<organism evidence="10 11">
    <name type="scientific">Weissella paramesenteroides</name>
    <name type="common">Leuconostoc paramesenteroides</name>
    <dbReference type="NCBI Taxonomy" id="1249"/>
    <lineage>
        <taxon>Bacteria</taxon>
        <taxon>Bacillati</taxon>
        <taxon>Bacillota</taxon>
        <taxon>Bacilli</taxon>
        <taxon>Lactobacillales</taxon>
        <taxon>Lactobacillaceae</taxon>
        <taxon>Weissella</taxon>
    </lineage>
</organism>
<proteinExistence type="inferred from homology"/>
<dbReference type="Proteomes" id="UP001215461">
    <property type="component" value="Unassembled WGS sequence"/>
</dbReference>
<gene>
    <name evidence="10" type="primary">budA</name>
    <name evidence="10" type="ORF">G9403_09030</name>
</gene>
<accession>A0ABD4XKI8</accession>
<evidence type="ECO:0000256" key="9">
    <source>
        <dbReference type="PIRNR" id="PIRNR001332"/>
    </source>
</evidence>
<evidence type="ECO:0000313" key="10">
    <source>
        <dbReference type="EMBL" id="MDF8371779.1"/>
    </source>
</evidence>
<dbReference type="Gene3D" id="3.30.1330.80">
    <property type="entry name" value="Hypothetical protein, similar to alpha- acetolactate decarboxylase, domain 2"/>
    <property type="match status" value="2"/>
</dbReference>
<evidence type="ECO:0000256" key="5">
    <source>
        <dbReference type="ARBA" id="ARBA00020164"/>
    </source>
</evidence>
<dbReference type="CDD" id="cd17299">
    <property type="entry name" value="acetolactate_decarboxylase"/>
    <property type="match status" value="1"/>
</dbReference>
<dbReference type="KEGG" id="wpa:CO680_02445"/>
<dbReference type="InterPro" id="IPR005128">
    <property type="entry name" value="Acetolactate_a_deCO2ase"/>
</dbReference>
<dbReference type="AlphaFoldDB" id="A0ABD4XKI8"/>
<dbReference type="Pfam" id="PF03306">
    <property type="entry name" value="AAL_decarboxy"/>
    <property type="match status" value="1"/>
</dbReference>
<comment type="caution">
    <text evidence="10">The sequence shown here is derived from an EMBL/GenBank/DDBJ whole genome shotgun (WGS) entry which is preliminary data.</text>
</comment>
<evidence type="ECO:0000256" key="4">
    <source>
        <dbReference type="ARBA" id="ARBA00013204"/>
    </source>
</evidence>
<comment type="catalytic activity">
    <reaction evidence="1 9">
        <text>(2S)-2-acetolactate + H(+) = (R)-acetoin + CO2</text>
        <dbReference type="Rhea" id="RHEA:21580"/>
        <dbReference type="ChEBI" id="CHEBI:15378"/>
        <dbReference type="ChEBI" id="CHEBI:15686"/>
        <dbReference type="ChEBI" id="CHEBI:16526"/>
        <dbReference type="ChEBI" id="CHEBI:58476"/>
        <dbReference type="EC" id="4.1.1.5"/>
    </reaction>
</comment>
<dbReference type="NCBIfam" id="TIGR01252">
    <property type="entry name" value="acetolac_decarb"/>
    <property type="match status" value="1"/>
</dbReference>
<dbReference type="RefSeq" id="WP_002828402.1">
    <property type="nucleotide sequence ID" value="NZ_CABKOP010000011.1"/>
</dbReference>
<evidence type="ECO:0000256" key="8">
    <source>
        <dbReference type="ARBA" id="ARBA00023239"/>
    </source>
</evidence>
<evidence type="ECO:0000256" key="2">
    <source>
        <dbReference type="ARBA" id="ARBA00005170"/>
    </source>
</evidence>
<dbReference type="GO" id="GO:0045151">
    <property type="term" value="P:acetoin biosynthetic process"/>
    <property type="evidence" value="ECO:0007669"/>
    <property type="project" value="UniProtKB-UniRule"/>
</dbReference>
<comment type="pathway">
    <text evidence="2 9">Polyol metabolism; (R,R)-butane-2,3-diol biosynthesis; (R,R)-butane-2,3-diol from pyruvate: step 2/3.</text>
</comment>
<protein>
    <recommendedName>
        <fullName evidence="5 9">Alpha-acetolactate decarboxylase</fullName>
        <ecNumber evidence="4 9">4.1.1.5</ecNumber>
    </recommendedName>
</protein>
<dbReference type="GO" id="GO:0047605">
    <property type="term" value="F:acetolactate decarboxylase activity"/>
    <property type="evidence" value="ECO:0007669"/>
    <property type="project" value="UniProtKB-UniRule"/>
</dbReference>
<comment type="similarity">
    <text evidence="3 9">Belongs to the alpha-acetolactate decarboxylase family.</text>
</comment>
<evidence type="ECO:0000313" key="11">
    <source>
        <dbReference type="Proteomes" id="UP001215461"/>
    </source>
</evidence>
<dbReference type="PIRSF" id="PIRSF001332">
    <property type="entry name" value="Acetolac_decarb"/>
    <property type="match status" value="1"/>
</dbReference>
<keyword evidence="7 9" id="KW-0005">Acetoin biosynthesis</keyword>
<evidence type="ECO:0000256" key="3">
    <source>
        <dbReference type="ARBA" id="ARBA00007106"/>
    </source>
</evidence>
<dbReference type="PANTHER" id="PTHR35524">
    <property type="entry name" value="ALPHA-ACETOLACTATE DECARBOXYLASE"/>
    <property type="match status" value="1"/>
</dbReference>
<dbReference type="SUPFAM" id="SSF117856">
    <property type="entry name" value="AF0104/ALDC/Ptd012-like"/>
    <property type="match status" value="1"/>
</dbReference>
<name>A0ABD4XKI8_WEIPA</name>
<evidence type="ECO:0000256" key="1">
    <source>
        <dbReference type="ARBA" id="ARBA00001784"/>
    </source>
</evidence>
<keyword evidence="8 9" id="KW-0456">Lyase</keyword>
<keyword evidence="6 9" id="KW-0210">Decarboxylase</keyword>
<evidence type="ECO:0000256" key="6">
    <source>
        <dbReference type="ARBA" id="ARBA00022793"/>
    </source>
</evidence>
<reference evidence="10 11" key="1">
    <citation type="submission" date="2020-03" db="EMBL/GenBank/DDBJ databases">
        <title>Comparative genomics of Weissella paramesenteroides.</title>
        <authorList>
            <person name="Kant R."/>
            <person name="Takala T."/>
            <person name="Saris P."/>
        </authorList>
    </citation>
    <scope>NUCLEOTIDE SEQUENCE [LARGE SCALE GENOMIC DNA]</scope>
    <source>
        <strain evidence="10 11">SJ27-4</strain>
    </source>
</reference>
<dbReference type="PANTHER" id="PTHR35524:SF1">
    <property type="entry name" value="ALPHA-ACETOLACTATE DECARBOXYLASE"/>
    <property type="match status" value="1"/>
</dbReference>